<organism evidence="1 2">
    <name type="scientific">Avena sativa</name>
    <name type="common">Oat</name>
    <dbReference type="NCBI Taxonomy" id="4498"/>
    <lineage>
        <taxon>Eukaryota</taxon>
        <taxon>Viridiplantae</taxon>
        <taxon>Streptophyta</taxon>
        <taxon>Embryophyta</taxon>
        <taxon>Tracheophyta</taxon>
        <taxon>Spermatophyta</taxon>
        <taxon>Magnoliopsida</taxon>
        <taxon>Liliopsida</taxon>
        <taxon>Poales</taxon>
        <taxon>Poaceae</taxon>
        <taxon>BOP clade</taxon>
        <taxon>Pooideae</taxon>
        <taxon>Poodae</taxon>
        <taxon>Poeae</taxon>
        <taxon>Poeae Chloroplast Group 1 (Aveneae type)</taxon>
        <taxon>Aveninae</taxon>
        <taxon>Avena</taxon>
    </lineage>
</organism>
<name>A0ACD5ZFS5_AVESA</name>
<protein>
    <submittedName>
        <fullName evidence="1">Uncharacterized protein</fullName>
    </submittedName>
</protein>
<keyword evidence="2" id="KW-1185">Reference proteome</keyword>
<dbReference type="EnsemblPlants" id="AVESA.00010b.r2.6DG1155990.3">
    <property type="protein sequence ID" value="AVESA.00010b.r2.6DG1155990.3.CDS"/>
    <property type="gene ID" value="AVESA.00010b.r2.6DG1155990"/>
</dbReference>
<reference evidence="1" key="1">
    <citation type="submission" date="2021-05" db="EMBL/GenBank/DDBJ databases">
        <authorList>
            <person name="Scholz U."/>
            <person name="Mascher M."/>
            <person name="Fiebig A."/>
        </authorList>
    </citation>
    <scope>NUCLEOTIDE SEQUENCE [LARGE SCALE GENOMIC DNA]</scope>
</reference>
<dbReference type="Proteomes" id="UP001732700">
    <property type="component" value="Chromosome 6D"/>
</dbReference>
<sequence>MGMCYGNPVSDRKRKFAPGSPHIASAKRSKKPGLRIGGLPEDILSSIISKLPLKEAARTSILSSQWRRIWLCRANIDLSYHTVFSQSDKVRGWTTRGNILNRLKFIKSVGVVLQQHEGVGTENIRISFHLCDRYADHMDKWVKYTIASKAKGLILELLSMKFGPTIVRYNFPLQMLDTKKNSSLRRLRLHFVSLCPPADFRGFQNLTRLCLQDVNITNEDLQRLLSEGNHLECFRIACCETLTSLRIPHYVNRLKFLLVLSCPLLQDITLDCVVPALHYRGPLIPLELAAPSKLTNLWVELSSCHSALGFISSELPTTIPHLEMLTFRCSQFEVCISHDVLIFLGCAHIYFSWVPFFFCIQRADVVSRLRSFLSLRHLVLDLTITDLPRRTIDILDLGYLPEAAPFVEKLELHMVMDCLHKSYCQEDGELRSLPICPHSHLSLVTITGFIGEKDQLELALHILHNAMVLKALKIYRLRSEERIADGRRVALDFLAESDHRNVVEVDGAFNSPS</sequence>
<evidence type="ECO:0000313" key="2">
    <source>
        <dbReference type="Proteomes" id="UP001732700"/>
    </source>
</evidence>
<accession>A0ACD5ZFS5</accession>
<evidence type="ECO:0000313" key="1">
    <source>
        <dbReference type="EnsemblPlants" id="AVESA.00010b.r2.6DG1155990.3.CDS"/>
    </source>
</evidence>
<reference evidence="1" key="2">
    <citation type="submission" date="2025-09" db="UniProtKB">
        <authorList>
            <consortium name="EnsemblPlants"/>
        </authorList>
    </citation>
    <scope>IDENTIFICATION</scope>
</reference>
<proteinExistence type="predicted"/>